<dbReference type="Gene3D" id="3.30.310.50">
    <property type="entry name" value="Alpha-D-phosphohexomutase, C-terminal domain"/>
    <property type="match status" value="1"/>
</dbReference>
<organism evidence="14 15">
    <name type="scientific">Natronospira proteinivora</name>
    <dbReference type="NCBI Taxonomy" id="1807133"/>
    <lineage>
        <taxon>Bacteria</taxon>
        <taxon>Pseudomonadati</taxon>
        <taxon>Pseudomonadota</taxon>
        <taxon>Gammaproteobacteria</taxon>
        <taxon>Natronospirales</taxon>
        <taxon>Natronospiraceae</taxon>
        <taxon>Natronospira</taxon>
    </lineage>
</organism>
<name>A0ABT1G5E5_9GAMM</name>
<dbReference type="NCBIfam" id="NF005737">
    <property type="entry name" value="PRK07564.1-1"/>
    <property type="match status" value="1"/>
</dbReference>
<evidence type="ECO:0000256" key="2">
    <source>
        <dbReference type="ARBA" id="ARBA00001946"/>
    </source>
</evidence>
<comment type="caution">
    <text evidence="14">The sequence shown here is derived from an EMBL/GenBank/DDBJ whole genome shotgun (WGS) entry which is preliminary data.</text>
</comment>
<keyword evidence="5" id="KW-0597">Phosphoprotein</keyword>
<evidence type="ECO:0000259" key="13">
    <source>
        <dbReference type="Pfam" id="PF02880"/>
    </source>
</evidence>
<dbReference type="InterPro" id="IPR016055">
    <property type="entry name" value="A-D-PHexomutase_a/b/a-I/II/III"/>
</dbReference>
<feature type="domain" description="Alpha-D-phosphohexomutase alpha/beta/alpha" evidence="12">
    <location>
        <begin position="187"/>
        <end position="287"/>
    </location>
</feature>
<dbReference type="PROSITE" id="PS00710">
    <property type="entry name" value="PGM_PMM"/>
    <property type="match status" value="1"/>
</dbReference>
<proteinExistence type="inferred from homology"/>
<evidence type="ECO:0000259" key="12">
    <source>
        <dbReference type="Pfam" id="PF02879"/>
    </source>
</evidence>
<keyword evidence="8 14" id="KW-0413">Isomerase</keyword>
<comment type="cofactor">
    <cofactor evidence="2">
        <name>Mg(2+)</name>
        <dbReference type="ChEBI" id="CHEBI:18420"/>
    </cofactor>
</comment>
<dbReference type="InterPro" id="IPR045244">
    <property type="entry name" value="PGM"/>
</dbReference>
<dbReference type="EC" id="5.4.2.2" evidence="4"/>
<evidence type="ECO:0000313" key="15">
    <source>
        <dbReference type="Proteomes" id="UP001523550"/>
    </source>
</evidence>
<reference evidence="14 15" key="1">
    <citation type="submission" date="2022-03" db="EMBL/GenBank/DDBJ databases">
        <title>Genomic Encyclopedia of Type Strains, Phase III (KMG-III): the genomes of soil and plant-associated and newly described type strains.</title>
        <authorList>
            <person name="Whitman W."/>
        </authorList>
    </citation>
    <scope>NUCLEOTIDE SEQUENCE [LARGE SCALE GENOMIC DNA]</scope>
    <source>
        <strain evidence="14 15">BSker1</strain>
    </source>
</reference>
<comment type="similarity">
    <text evidence="3 9">Belongs to the phosphohexose mutase family.</text>
</comment>
<evidence type="ECO:0000256" key="5">
    <source>
        <dbReference type="ARBA" id="ARBA00022553"/>
    </source>
</evidence>
<evidence type="ECO:0000256" key="9">
    <source>
        <dbReference type="RuleBase" id="RU004326"/>
    </source>
</evidence>
<sequence length="541" mass="58700">MSFKEVDTIAFDDQKPGTAGLRKSVKRFQTPHYLENFVQSVFDAVPALKGDTLVLGGDGRFYNREAAASIIRMAHANGVQRVVVGQGALLSTPAAAHLIAQEQATGGFLLTASHNPGGPDGDFGIKFNVAGGGQASAELTDRIHAISQAIERYWISELSLPSLDETGQHEIDGMVLDVVDPVSAHADLLEAQFDFPRIRQWLSEKPERFVFDALHAITGPYAREIFCRRLGAPMASVLNSQPKDDFGGGHPDPNPHDAAGFVQGFRKTSGAELGAASDGDGDRNMILGPHRMVSPCDSLAVIAANHDCIPALAGNLKGVARSMPTSRALDEVARSLEIPCHETPTGWRFFASLLEGGHIRLCGEESFGTSSDHVREKDGLWAVLAWMQMMAARGLSVDELLEAHWRRFGRHYFVRHDFALNSEQGEAVIQYLGKQADQGHPDTESPGHLMDRFHYTDPVSGHRVENQGIRLSCPDGARVVFRLSGTGTKGATLRIYLEQPVPADGDWRRDRQTVLAPLAQKAAEVAGLKSLAGRETADVII</sequence>
<keyword evidence="15" id="KW-1185">Reference proteome</keyword>
<evidence type="ECO:0000259" key="11">
    <source>
        <dbReference type="Pfam" id="PF02878"/>
    </source>
</evidence>
<comment type="catalytic activity">
    <reaction evidence="1">
        <text>alpha-D-glucose 1-phosphate = alpha-D-glucose 6-phosphate</text>
        <dbReference type="Rhea" id="RHEA:23536"/>
        <dbReference type="ChEBI" id="CHEBI:58225"/>
        <dbReference type="ChEBI" id="CHEBI:58601"/>
        <dbReference type="EC" id="5.4.2.2"/>
    </reaction>
</comment>
<dbReference type="PRINTS" id="PR00509">
    <property type="entry name" value="PGMPMM"/>
</dbReference>
<dbReference type="InterPro" id="IPR005844">
    <property type="entry name" value="A-D-PHexomutase_a/b/a-I"/>
</dbReference>
<evidence type="ECO:0000256" key="4">
    <source>
        <dbReference type="ARBA" id="ARBA00012728"/>
    </source>
</evidence>
<dbReference type="Pfam" id="PF02880">
    <property type="entry name" value="PGM_PMM_III"/>
    <property type="match status" value="1"/>
</dbReference>
<gene>
    <name evidence="14" type="ORF">J2T60_000475</name>
</gene>
<dbReference type="Pfam" id="PF02878">
    <property type="entry name" value="PGM_PMM_I"/>
    <property type="match status" value="1"/>
</dbReference>
<evidence type="ECO:0000256" key="8">
    <source>
        <dbReference type="ARBA" id="ARBA00023235"/>
    </source>
</evidence>
<dbReference type="InterPro" id="IPR016066">
    <property type="entry name" value="A-D-PHexomutase_CS"/>
</dbReference>
<feature type="domain" description="Alpha-D-phosphohexomutase alpha/beta/alpha" evidence="13">
    <location>
        <begin position="297"/>
        <end position="408"/>
    </location>
</feature>
<dbReference type="InterPro" id="IPR005841">
    <property type="entry name" value="Alpha-D-phosphohexomutase_SF"/>
</dbReference>
<dbReference type="Pfam" id="PF02879">
    <property type="entry name" value="PGM_PMM_II"/>
    <property type="match status" value="1"/>
</dbReference>
<protein>
    <recommendedName>
        <fullName evidence="4">phosphoglucomutase (alpha-D-glucose-1,6-bisphosphate-dependent)</fullName>
        <ecNumber evidence="4">5.4.2.2</ecNumber>
    </recommendedName>
</protein>
<dbReference type="Gene3D" id="3.40.120.10">
    <property type="entry name" value="Alpha-D-Glucose-1,6-Bisphosphate, subunit A, domain 3"/>
    <property type="match status" value="3"/>
</dbReference>
<dbReference type="InterPro" id="IPR036900">
    <property type="entry name" value="A-D-PHexomutase_C_sf"/>
</dbReference>
<feature type="domain" description="Alpha-D-phosphohexomutase alpha/beta/alpha" evidence="11">
    <location>
        <begin position="14"/>
        <end position="152"/>
    </location>
</feature>
<dbReference type="Pfam" id="PF24947">
    <property type="entry name" value="PGM1_C_vert_fung"/>
    <property type="match status" value="1"/>
</dbReference>
<evidence type="ECO:0000256" key="7">
    <source>
        <dbReference type="ARBA" id="ARBA00022842"/>
    </source>
</evidence>
<evidence type="ECO:0000256" key="1">
    <source>
        <dbReference type="ARBA" id="ARBA00000443"/>
    </source>
</evidence>
<dbReference type="Proteomes" id="UP001523550">
    <property type="component" value="Unassembled WGS sequence"/>
</dbReference>
<dbReference type="InterPro" id="IPR005845">
    <property type="entry name" value="A-D-PHexomutase_a/b/a-II"/>
</dbReference>
<evidence type="ECO:0000256" key="6">
    <source>
        <dbReference type="ARBA" id="ARBA00022723"/>
    </source>
</evidence>
<feature type="region of interest" description="Disordered" evidence="10">
    <location>
        <begin position="241"/>
        <end position="261"/>
    </location>
</feature>
<keyword evidence="6 9" id="KW-0479">Metal-binding</keyword>
<dbReference type="EMBL" id="JALJYF010000001">
    <property type="protein sequence ID" value="MCP1726510.1"/>
    <property type="molecule type" value="Genomic_DNA"/>
</dbReference>
<evidence type="ECO:0000256" key="3">
    <source>
        <dbReference type="ARBA" id="ARBA00010231"/>
    </source>
</evidence>
<evidence type="ECO:0000313" key="14">
    <source>
        <dbReference type="EMBL" id="MCP1726510.1"/>
    </source>
</evidence>
<dbReference type="SUPFAM" id="SSF53738">
    <property type="entry name" value="Phosphoglucomutase, first 3 domains"/>
    <property type="match status" value="3"/>
</dbReference>
<evidence type="ECO:0000256" key="10">
    <source>
        <dbReference type="SAM" id="MobiDB-lite"/>
    </source>
</evidence>
<dbReference type="GO" id="GO:0004614">
    <property type="term" value="F:phosphoglucomutase activity"/>
    <property type="evidence" value="ECO:0007669"/>
    <property type="project" value="UniProtKB-EC"/>
</dbReference>
<keyword evidence="7 9" id="KW-0460">Magnesium</keyword>
<dbReference type="PANTHER" id="PTHR22573:SF2">
    <property type="entry name" value="PHOSPHOGLUCOMUTASE"/>
    <property type="match status" value="1"/>
</dbReference>
<accession>A0ABT1G5E5</accession>
<dbReference type="RefSeq" id="WP_253444919.1">
    <property type="nucleotide sequence ID" value="NZ_JALJYF010000001.1"/>
</dbReference>
<dbReference type="InterPro" id="IPR005846">
    <property type="entry name" value="A-D-PHexomutase_a/b/a-III"/>
</dbReference>
<dbReference type="PANTHER" id="PTHR22573">
    <property type="entry name" value="PHOSPHOHEXOMUTASE FAMILY MEMBER"/>
    <property type="match status" value="1"/>
</dbReference>
<dbReference type="SUPFAM" id="SSF55957">
    <property type="entry name" value="Phosphoglucomutase, C-terminal domain"/>
    <property type="match status" value="1"/>
</dbReference>